<dbReference type="EMBL" id="JACEIK010000786">
    <property type="protein sequence ID" value="MCD7462180.1"/>
    <property type="molecule type" value="Genomic_DNA"/>
</dbReference>
<evidence type="ECO:0000313" key="2">
    <source>
        <dbReference type="Proteomes" id="UP000823775"/>
    </source>
</evidence>
<name>A0ABS8STM9_DATST</name>
<accession>A0ABS8STM9</accession>
<organism evidence="1 2">
    <name type="scientific">Datura stramonium</name>
    <name type="common">Jimsonweed</name>
    <name type="synonym">Common thornapple</name>
    <dbReference type="NCBI Taxonomy" id="4076"/>
    <lineage>
        <taxon>Eukaryota</taxon>
        <taxon>Viridiplantae</taxon>
        <taxon>Streptophyta</taxon>
        <taxon>Embryophyta</taxon>
        <taxon>Tracheophyta</taxon>
        <taxon>Spermatophyta</taxon>
        <taxon>Magnoliopsida</taxon>
        <taxon>eudicotyledons</taxon>
        <taxon>Gunneridae</taxon>
        <taxon>Pentapetalae</taxon>
        <taxon>asterids</taxon>
        <taxon>lamiids</taxon>
        <taxon>Solanales</taxon>
        <taxon>Solanaceae</taxon>
        <taxon>Solanoideae</taxon>
        <taxon>Datureae</taxon>
        <taxon>Datura</taxon>
    </lineage>
</organism>
<proteinExistence type="predicted"/>
<protein>
    <submittedName>
        <fullName evidence="1">Uncharacterized protein</fullName>
    </submittedName>
</protein>
<dbReference type="Proteomes" id="UP000823775">
    <property type="component" value="Unassembled WGS sequence"/>
</dbReference>
<gene>
    <name evidence="1" type="ORF">HAX54_047943</name>
</gene>
<comment type="caution">
    <text evidence="1">The sequence shown here is derived from an EMBL/GenBank/DDBJ whole genome shotgun (WGS) entry which is preliminary data.</text>
</comment>
<evidence type="ECO:0000313" key="1">
    <source>
        <dbReference type="EMBL" id="MCD7462180.1"/>
    </source>
</evidence>
<keyword evidence="2" id="KW-1185">Reference proteome</keyword>
<sequence>MGLQKEKLDKSKGFKGTWKYNKVGGTSYSNWKKDKGFGYKMSEFPNRKAFIVLADGFYCDGDVDVVEGVDNDDPKWRMVMMLVFLVD</sequence>
<reference evidence="1 2" key="1">
    <citation type="journal article" date="2021" name="BMC Genomics">
        <title>Datura genome reveals duplications of psychoactive alkaloid biosynthetic genes and high mutation rate following tissue culture.</title>
        <authorList>
            <person name="Rajewski A."/>
            <person name="Carter-House D."/>
            <person name="Stajich J."/>
            <person name="Litt A."/>
        </authorList>
    </citation>
    <scope>NUCLEOTIDE SEQUENCE [LARGE SCALE GENOMIC DNA]</scope>
    <source>
        <strain evidence="1">AR-01</strain>
    </source>
</reference>